<sequence length="157" mass="18048">MGRPGRFAQPDGDSGENLVSKSAQQMIHLPINQIESHQFQANENRRGGSNFSWHELVNEFRLSSIVKRETREKPTSHMSTPTTNSYITIAIGGWSEGSGKYSDMAETLANRKAFIDSVLIFIKRINVYVMIKYSPLQIQKHKDVKEKPTYMKQYFYD</sequence>
<dbReference type="EMBL" id="GL732933">
    <property type="protein sequence ID" value="EFX63880.1"/>
    <property type="molecule type" value="Genomic_DNA"/>
</dbReference>
<feature type="domain" description="GH18" evidence="1">
    <location>
        <begin position="82"/>
        <end position="126"/>
    </location>
</feature>
<evidence type="ECO:0000313" key="3">
    <source>
        <dbReference type="Proteomes" id="UP000000305"/>
    </source>
</evidence>
<dbReference type="GO" id="GO:0005975">
    <property type="term" value="P:carbohydrate metabolic process"/>
    <property type="evidence" value="ECO:0007669"/>
    <property type="project" value="InterPro"/>
</dbReference>
<evidence type="ECO:0000313" key="2">
    <source>
        <dbReference type="EMBL" id="EFX63880.1"/>
    </source>
</evidence>
<dbReference type="Pfam" id="PF00704">
    <property type="entry name" value="Glyco_hydro_18"/>
    <property type="match status" value="1"/>
</dbReference>
<dbReference type="InParanoid" id="E9HWK1"/>
<dbReference type="HOGENOM" id="CLU_1679725_0_0_1"/>
<dbReference type="Gene3D" id="3.20.20.80">
    <property type="entry name" value="Glycosidases"/>
    <property type="match status" value="1"/>
</dbReference>
<dbReference type="InterPro" id="IPR001223">
    <property type="entry name" value="Glyco_hydro18_cat"/>
</dbReference>
<proteinExistence type="predicted"/>
<dbReference type="Proteomes" id="UP000000305">
    <property type="component" value="Unassembled WGS sequence"/>
</dbReference>
<evidence type="ECO:0000259" key="1">
    <source>
        <dbReference type="Pfam" id="PF00704"/>
    </source>
</evidence>
<keyword evidence="3" id="KW-1185">Reference proteome</keyword>
<reference evidence="2 3" key="1">
    <citation type="journal article" date="2011" name="Science">
        <title>The ecoresponsive genome of Daphnia pulex.</title>
        <authorList>
            <person name="Colbourne J.K."/>
            <person name="Pfrender M.E."/>
            <person name="Gilbert D."/>
            <person name="Thomas W.K."/>
            <person name="Tucker A."/>
            <person name="Oakley T.H."/>
            <person name="Tokishita S."/>
            <person name="Aerts A."/>
            <person name="Arnold G.J."/>
            <person name="Basu M.K."/>
            <person name="Bauer D.J."/>
            <person name="Caceres C.E."/>
            <person name="Carmel L."/>
            <person name="Casola C."/>
            <person name="Choi J.H."/>
            <person name="Detter J.C."/>
            <person name="Dong Q."/>
            <person name="Dusheyko S."/>
            <person name="Eads B.D."/>
            <person name="Frohlich T."/>
            <person name="Geiler-Samerotte K.A."/>
            <person name="Gerlach D."/>
            <person name="Hatcher P."/>
            <person name="Jogdeo S."/>
            <person name="Krijgsveld J."/>
            <person name="Kriventseva E.V."/>
            <person name="Kultz D."/>
            <person name="Laforsch C."/>
            <person name="Lindquist E."/>
            <person name="Lopez J."/>
            <person name="Manak J.R."/>
            <person name="Muller J."/>
            <person name="Pangilinan J."/>
            <person name="Patwardhan R.P."/>
            <person name="Pitluck S."/>
            <person name="Pritham E.J."/>
            <person name="Rechtsteiner A."/>
            <person name="Rho M."/>
            <person name="Rogozin I.B."/>
            <person name="Sakarya O."/>
            <person name="Salamov A."/>
            <person name="Schaack S."/>
            <person name="Shapiro H."/>
            <person name="Shiga Y."/>
            <person name="Skalitzky C."/>
            <person name="Smith Z."/>
            <person name="Souvorov A."/>
            <person name="Sung W."/>
            <person name="Tang Z."/>
            <person name="Tsuchiya D."/>
            <person name="Tu H."/>
            <person name="Vos H."/>
            <person name="Wang M."/>
            <person name="Wolf Y.I."/>
            <person name="Yamagata H."/>
            <person name="Yamada T."/>
            <person name="Ye Y."/>
            <person name="Shaw J.R."/>
            <person name="Andrews J."/>
            <person name="Crease T.J."/>
            <person name="Tang H."/>
            <person name="Lucas S.M."/>
            <person name="Robertson H.M."/>
            <person name="Bork P."/>
            <person name="Koonin E.V."/>
            <person name="Zdobnov E.M."/>
            <person name="Grigoriev I.V."/>
            <person name="Lynch M."/>
            <person name="Boore J.L."/>
        </authorList>
    </citation>
    <scope>NUCLEOTIDE SEQUENCE [LARGE SCALE GENOMIC DNA]</scope>
</reference>
<dbReference type="KEGG" id="dpx:DAPPUDRAFT_267475"/>
<dbReference type="InterPro" id="IPR017853">
    <property type="entry name" value="GH"/>
</dbReference>
<gene>
    <name evidence="2" type="ORF">DAPPUDRAFT_267475</name>
</gene>
<organism evidence="2 3">
    <name type="scientific">Daphnia pulex</name>
    <name type="common">Water flea</name>
    <dbReference type="NCBI Taxonomy" id="6669"/>
    <lineage>
        <taxon>Eukaryota</taxon>
        <taxon>Metazoa</taxon>
        <taxon>Ecdysozoa</taxon>
        <taxon>Arthropoda</taxon>
        <taxon>Crustacea</taxon>
        <taxon>Branchiopoda</taxon>
        <taxon>Diplostraca</taxon>
        <taxon>Cladocera</taxon>
        <taxon>Anomopoda</taxon>
        <taxon>Daphniidae</taxon>
        <taxon>Daphnia</taxon>
    </lineage>
</organism>
<dbReference type="SUPFAM" id="SSF51445">
    <property type="entry name" value="(Trans)glycosidases"/>
    <property type="match status" value="1"/>
</dbReference>
<dbReference type="AlphaFoldDB" id="E9HWK1"/>
<protein>
    <recommendedName>
        <fullName evidence="1">GH18 domain-containing protein</fullName>
    </recommendedName>
</protein>
<accession>E9HWK1</accession>
<name>E9HWK1_DAPPU</name>
<dbReference type="OrthoDB" id="6369165at2759"/>